<dbReference type="Proteomes" id="UP001386955">
    <property type="component" value="Unassembled WGS sequence"/>
</dbReference>
<keyword evidence="2" id="KW-1185">Reference proteome</keyword>
<accession>A0AAN9SI02</accession>
<evidence type="ECO:0000313" key="1">
    <source>
        <dbReference type="EMBL" id="KAK7395899.1"/>
    </source>
</evidence>
<dbReference type="EMBL" id="JAYMYS010000004">
    <property type="protein sequence ID" value="KAK7395899.1"/>
    <property type="molecule type" value="Genomic_DNA"/>
</dbReference>
<evidence type="ECO:0000313" key="2">
    <source>
        <dbReference type="Proteomes" id="UP001386955"/>
    </source>
</evidence>
<gene>
    <name evidence="1" type="ORF">VNO78_16486</name>
</gene>
<reference evidence="1 2" key="1">
    <citation type="submission" date="2024-01" db="EMBL/GenBank/DDBJ databases">
        <title>The genomes of 5 underutilized Papilionoideae crops provide insights into root nodulation and disease resistanc.</title>
        <authorList>
            <person name="Jiang F."/>
        </authorList>
    </citation>
    <scope>NUCLEOTIDE SEQUENCE [LARGE SCALE GENOMIC DNA]</scope>
    <source>
        <strain evidence="1">DUOXIRENSHENG_FW03</strain>
        <tissue evidence="1">Leaves</tissue>
    </source>
</reference>
<proteinExistence type="predicted"/>
<sequence>MFGKNCVPGGTFKRTVSLVQFSLSFSKWGIKKCGGDGAVDESQPTSHDVKLFSACVWGASFIRLQAIALGIRG</sequence>
<comment type="caution">
    <text evidence="1">The sequence shown here is derived from an EMBL/GenBank/DDBJ whole genome shotgun (WGS) entry which is preliminary data.</text>
</comment>
<protein>
    <submittedName>
        <fullName evidence="1">Uncharacterized protein</fullName>
    </submittedName>
</protein>
<organism evidence="1 2">
    <name type="scientific">Psophocarpus tetragonolobus</name>
    <name type="common">Winged bean</name>
    <name type="synonym">Dolichos tetragonolobus</name>
    <dbReference type="NCBI Taxonomy" id="3891"/>
    <lineage>
        <taxon>Eukaryota</taxon>
        <taxon>Viridiplantae</taxon>
        <taxon>Streptophyta</taxon>
        <taxon>Embryophyta</taxon>
        <taxon>Tracheophyta</taxon>
        <taxon>Spermatophyta</taxon>
        <taxon>Magnoliopsida</taxon>
        <taxon>eudicotyledons</taxon>
        <taxon>Gunneridae</taxon>
        <taxon>Pentapetalae</taxon>
        <taxon>rosids</taxon>
        <taxon>fabids</taxon>
        <taxon>Fabales</taxon>
        <taxon>Fabaceae</taxon>
        <taxon>Papilionoideae</taxon>
        <taxon>50 kb inversion clade</taxon>
        <taxon>NPAAA clade</taxon>
        <taxon>indigoferoid/millettioid clade</taxon>
        <taxon>Phaseoleae</taxon>
        <taxon>Psophocarpus</taxon>
    </lineage>
</organism>
<name>A0AAN9SI02_PSOTE</name>
<dbReference type="AlphaFoldDB" id="A0AAN9SI02"/>